<evidence type="ECO:0000313" key="1">
    <source>
        <dbReference type="EMBL" id="GAI72848.1"/>
    </source>
</evidence>
<comment type="caution">
    <text evidence="1">The sequence shown here is derived from an EMBL/GenBank/DDBJ whole genome shotgun (WGS) entry which is preliminary data.</text>
</comment>
<sequence length="112" mass="13293">VKEGVGSQRRKIFLSSRNKIKQNEELSFVKMVTIYSTRDPDFKGKEKISDKEIEKAAIDNLKKLIKLGYDELFKAHKKRWDQLWEQIDIVLDGPDFDQLAIRFSQFHIYQMT</sequence>
<dbReference type="GO" id="GO:0005975">
    <property type="term" value="P:carbohydrate metabolic process"/>
    <property type="evidence" value="ECO:0007669"/>
    <property type="project" value="InterPro"/>
</dbReference>
<gene>
    <name evidence="1" type="ORF">S12H4_25083</name>
</gene>
<dbReference type="AlphaFoldDB" id="X1QX46"/>
<proteinExistence type="predicted"/>
<dbReference type="SUPFAM" id="SSF48208">
    <property type="entry name" value="Six-hairpin glycosidases"/>
    <property type="match status" value="1"/>
</dbReference>
<name>X1QX46_9ZZZZ</name>
<reference evidence="1" key="1">
    <citation type="journal article" date="2014" name="Front. Microbiol.">
        <title>High frequency of phylogenetically diverse reductive dehalogenase-homologous genes in deep subseafloor sedimentary metagenomes.</title>
        <authorList>
            <person name="Kawai M."/>
            <person name="Futagami T."/>
            <person name="Toyoda A."/>
            <person name="Takaki Y."/>
            <person name="Nishi S."/>
            <person name="Hori S."/>
            <person name="Arai W."/>
            <person name="Tsubouchi T."/>
            <person name="Morono Y."/>
            <person name="Uchiyama I."/>
            <person name="Ito T."/>
            <person name="Fujiyama A."/>
            <person name="Inagaki F."/>
            <person name="Takami H."/>
        </authorList>
    </citation>
    <scope>NUCLEOTIDE SEQUENCE</scope>
    <source>
        <strain evidence="1">Expedition CK06-06</strain>
    </source>
</reference>
<accession>X1QX46</accession>
<dbReference type="EMBL" id="BARW01013877">
    <property type="protein sequence ID" value="GAI72848.1"/>
    <property type="molecule type" value="Genomic_DNA"/>
</dbReference>
<organism evidence="1">
    <name type="scientific">marine sediment metagenome</name>
    <dbReference type="NCBI Taxonomy" id="412755"/>
    <lineage>
        <taxon>unclassified sequences</taxon>
        <taxon>metagenomes</taxon>
        <taxon>ecological metagenomes</taxon>
    </lineage>
</organism>
<feature type="non-terminal residue" evidence="1">
    <location>
        <position position="112"/>
    </location>
</feature>
<dbReference type="Gene3D" id="2.70.98.50">
    <property type="entry name" value="putative glycoside hydrolase family protein from bacillus halodurans"/>
    <property type="match status" value="1"/>
</dbReference>
<dbReference type="InterPro" id="IPR008928">
    <property type="entry name" value="6-hairpin_glycosidase_sf"/>
</dbReference>
<protein>
    <submittedName>
        <fullName evidence="1">Uncharacterized protein</fullName>
    </submittedName>
</protein>
<feature type="non-terminal residue" evidence="1">
    <location>
        <position position="1"/>
    </location>
</feature>